<dbReference type="EMBL" id="JAJEPX010000027">
    <property type="protein sequence ID" value="MCC2177282.1"/>
    <property type="molecule type" value="Genomic_DNA"/>
</dbReference>
<reference evidence="2 3" key="1">
    <citation type="submission" date="2021-10" db="EMBL/GenBank/DDBJ databases">
        <title>Anaerobic single-cell dispensing facilitates the cultivation of human gut bacteria.</title>
        <authorList>
            <person name="Afrizal A."/>
        </authorList>
    </citation>
    <scope>NUCLEOTIDE SEQUENCE [LARGE SCALE GENOMIC DNA]</scope>
    <source>
        <strain evidence="2 3">CLA-AA-H270</strain>
    </source>
</reference>
<evidence type="ECO:0000256" key="1">
    <source>
        <dbReference type="SAM" id="SignalP"/>
    </source>
</evidence>
<feature type="chain" id="PRO_5043845749" evidence="1">
    <location>
        <begin position="24"/>
        <end position="72"/>
    </location>
</feature>
<dbReference type="RefSeq" id="WP_227600890.1">
    <property type="nucleotide sequence ID" value="NZ_JAJEPX010000027.1"/>
</dbReference>
<evidence type="ECO:0000313" key="3">
    <source>
        <dbReference type="Proteomes" id="UP001298753"/>
    </source>
</evidence>
<feature type="signal peptide" evidence="1">
    <location>
        <begin position="1"/>
        <end position="23"/>
    </location>
</feature>
<protein>
    <submittedName>
        <fullName evidence="2">Uncharacterized protein</fullName>
    </submittedName>
</protein>
<keyword evidence="3" id="KW-1185">Reference proteome</keyword>
<dbReference type="GeneID" id="98660011"/>
<dbReference type="Proteomes" id="UP001298753">
    <property type="component" value="Unassembled WGS sequence"/>
</dbReference>
<dbReference type="AlphaFoldDB" id="A0AAW4VWG5"/>
<proteinExistence type="predicted"/>
<accession>A0AAW4VWG5</accession>
<comment type="caution">
    <text evidence="2">The sequence shown here is derived from an EMBL/GenBank/DDBJ whole genome shotgun (WGS) entry which is preliminary data.</text>
</comment>
<name>A0AAW4VWG5_9FIRM</name>
<evidence type="ECO:0000313" key="2">
    <source>
        <dbReference type="EMBL" id="MCC2177282.1"/>
    </source>
</evidence>
<keyword evidence="1" id="KW-0732">Signal</keyword>
<organism evidence="2 3">
    <name type="scientific">Agathobaculum butyriciproducens</name>
    <dbReference type="NCBI Taxonomy" id="1628085"/>
    <lineage>
        <taxon>Bacteria</taxon>
        <taxon>Bacillati</taxon>
        <taxon>Bacillota</taxon>
        <taxon>Clostridia</taxon>
        <taxon>Eubacteriales</taxon>
        <taxon>Butyricicoccaceae</taxon>
        <taxon>Agathobaculum</taxon>
    </lineage>
</organism>
<sequence>MKFKRLVPLALALAIASTAAAEAARLPQNRFSFAVRPRYTLPVFMNLQSKFYLTRAAARYDNIGSISTFLTS</sequence>
<gene>
    <name evidence="2" type="ORF">LKD22_09130</name>
</gene>